<dbReference type="InterPro" id="IPR023631">
    <property type="entry name" value="Amidase_dom"/>
</dbReference>
<dbReference type="SUPFAM" id="SSF75304">
    <property type="entry name" value="Amidase signature (AS) enzymes"/>
    <property type="match status" value="1"/>
</dbReference>
<comment type="similarity">
    <text evidence="2">Belongs to the amidase family.</text>
</comment>
<dbReference type="InterPro" id="IPR036928">
    <property type="entry name" value="AS_sf"/>
</dbReference>
<organism evidence="6 7">
    <name type="scientific">Phyllosticta capitalensis</name>
    <dbReference type="NCBI Taxonomy" id="121624"/>
    <lineage>
        <taxon>Eukaryota</taxon>
        <taxon>Fungi</taxon>
        <taxon>Dikarya</taxon>
        <taxon>Ascomycota</taxon>
        <taxon>Pezizomycotina</taxon>
        <taxon>Dothideomycetes</taxon>
        <taxon>Dothideomycetes incertae sedis</taxon>
        <taxon>Botryosphaeriales</taxon>
        <taxon>Phyllostictaceae</taxon>
        <taxon>Phyllosticta</taxon>
    </lineage>
</organism>
<sequence length="572" mass="62244">MATTTTTVTTNGKKTSWEEAARAKREAILATLPREYLIPEPLPMPEEQPNVTGAFAHKYLSPREVEITETNAADIVTKTTKGEWSAVEVTKAFIHRACMAHQLLGCLHETDFANAIATAEKLDAYFAEHKKPMGMLHGLPVSLKDQCHMKGLDTTMGYVGWLGTWEGDASSPLYKTHESVIVNEMRRQGAVLYCKTAVPQTLMCGETVNNIVGWVRNPINRLVSCGGSSGGEGALVGFKGSPGGFGTDIGGSVRIPSAFNGLYGLRPSNGRLPYEGMANSMDGQNTILSVIGPIAGSVDSIRLLTKAVVDSEPWWEDPLVHEIPWREEQAEKVRSDGKLVFGVLRDDGIVRPTAPVRRGLEAVVEAVKKAGHEVVDWVPPKECDHKLLYEIANTTWGLDGGTDVFKAFGLSGEPPAPHLMVHVPETLQAEKTASEIAALNVRKRRVQKAYMDFWNSTAKTTSTGRPIDAIIAPPCPHPPAMENKFPYTFATTFVNVLDYSAVIVPSGVVVDPAVDKPDEGLTWRSDVERKAHEGFDPLIQKGAPIAVQLIGRRLQEEKMLAVAEVVDKALKA</sequence>
<evidence type="ECO:0000256" key="3">
    <source>
        <dbReference type="ARBA" id="ARBA00012922"/>
    </source>
</evidence>
<evidence type="ECO:0000313" key="6">
    <source>
        <dbReference type="EMBL" id="KAK8233642.1"/>
    </source>
</evidence>
<dbReference type="InterPro" id="IPR020556">
    <property type="entry name" value="Amidase_CS"/>
</dbReference>
<dbReference type="PANTHER" id="PTHR46072">
    <property type="entry name" value="AMIDASE-RELATED-RELATED"/>
    <property type="match status" value="1"/>
</dbReference>
<feature type="domain" description="Amidase" evidence="5">
    <location>
        <begin position="88"/>
        <end position="560"/>
    </location>
</feature>
<evidence type="ECO:0000256" key="1">
    <source>
        <dbReference type="ARBA" id="ARBA00001311"/>
    </source>
</evidence>
<dbReference type="EC" id="3.5.1.4" evidence="3"/>
<keyword evidence="4" id="KW-0378">Hydrolase</keyword>
<dbReference type="Proteomes" id="UP001492380">
    <property type="component" value="Unassembled WGS sequence"/>
</dbReference>
<accession>A0ABR1YMB4</accession>
<keyword evidence="7" id="KW-1185">Reference proteome</keyword>
<protein>
    <recommendedName>
        <fullName evidence="3">amidase</fullName>
        <ecNumber evidence="3">3.5.1.4</ecNumber>
    </recommendedName>
</protein>
<name>A0ABR1YMB4_9PEZI</name>
<dbReference type="PROSITE" id="PS00571">
    <property type="entry name" value="AMIDASES"/>
    <property type="match status" value="1"/>
</dbReference>
<evidence type="ECO:0000256" key="2">
    <source>
        <dbReference type="ARBA" id="ARBA00009199"/>
    </source>
</evidence>
<dbReference type="PIRSF" id="PIRSF001221">
    <property type="entry name" value="Amidase_fungi"/>
    <property type="match status" value="1"/>
</dbReference>
<dbReference type="Pfam" id="PF01425">
    <property type="entry name" value="Amidase"/>
    <property type="match status" value="1"/>
</dbReference>
<proteinExistence type="inferred from homology"/>
<evidence type="ECO:0000313" key="7">
    <source>
        <dbReference type="Proteomes" id="UP001492380"/>
    </source>
</evidence>
<comment type="caution">
    <text evidence="6">The sequence shown here is derived from an EMBL/GenBank/DDBJ whole genome shotgun (WGS) entry which is preliminary data.</text>
</comment>
<dbReference type="PANTHER" id="PTHR46072:SF7">
    <property type="entry name" value="AMIDASE"/>
    <property type="match status" value="1"/>
</dbReference>
<reference evidence="6 7" key="1">
    <citation type="submission" date="2024-04" db="EMBL/GenBank/DDBJ databases">
        <title>Phyllosticta paracitricarpa is synonymous to the EU quarantine fungus P. citricarpa based on phylogenomic analyses.</title>
        <authorList>
            <consortium name="Lawrence Berkeley National Laboratory"/>
            <person name="Van Ingen-Buijs V.A."/>
            <person name="Van Westerhoven A.C."/>
            <person name="Haridas S."/>
            <person name="Skiadas P."/>
            <person name="Martin F."/>
            <person name="Groenewald J.Z."/>
            <person name="Crous P.W."/>
            <person name="Seidl M.F."/>
        </authorList>
    </citation>
    <scope>NUCLEOTIDE SEQUENCE [LARGE SCALE GENOMIC DNA]</scope>
    <source>
        <strain evidence="6 7">CBS 123374</strain>
    </source>
</reference>
<dbReference type="Gene3D" id="3.90.1300.10">
    <property type="entry name" value="Amidase signature (AS) domain"/>
    <property type="match status" value="1"/>
</dbReference>
<evidence type="ECO:0000256" key="4">
    <source>
        <dbReference type="ARBA" id="ARBA00022801"/>
    </source>
</evidence>
<comment type="catalytic activity">
    <reaction evidence="1">
        <text>a monocarboxylic acid amide + H2O = a monocarboxylate + NH4(+)</text>
        <dbReference type="Rhea" id="RHEA:12020"/>
        <dbReference type="ChEBI" id="CHEBI:15377"/>
        <dbReference type="ChEBI" id="CHEBI:28938"/>
        <dbReference type="ChEBI" id="CHEBI:35757"/>
        <dbReference type="ChEBI" id="CHEBI:83628"/>
        <dbReference type="EC" id="3.5.1.4"/>
    </reaction>
</comment>
<gene>
    <name evidence="6" type="ORF">HDK90DRAFT_414765</name>
</gene>
<evidence type="ECO:0000259" key="5">
    <source>
        <dbReference type="Pfam" id="PF01425"/>
    </source>
</evidence>
<dbReference type="EMBL" id="JBBWRZ010000006">
    <property type="protein sequence ID" value="KAK8233642.1"/>
    <property type="molecule type" value="Genomic_DNA"/>
</dbReference>